<dbReference type="GO" id="GO:0020037">
    <property type="term" value="F:heme binding"/>
    <property type="evidence" value="ECO:0007669"/>
    <property type="project" value="UniProtKB-UniRule"/>
</dbReference>
<reference evidence="6 7" key="1">
    <citation type="submission" date="2015-01" db="EMBL/GenBank/DDBJ databases">
        <title>The Genome Sequence of Exophiala sideris CBS121828.</title>
        <authorList>
            <consortium name="The Broad Institute Genomics Platform"/>
            <person name="Cuomo C."/>
            <person name="de Hoog S."/>
            <person name="Gorbushina A."/>
            <person name="Stielow B."/>
            <person name="Teixiera M."/>
            <person name="Abouelleil A."/>
            <person name="Chapman S.B."/>
            <person name="Priest M."/>
            <person name="Young S.K."/>
            <person name="Wortman J."/>
            <person name="Nusbaum C."/>
            <person name="Birren B."/>
        </authorList>
    </citation>
    <scope>NUCLEOTIDE SEQUENCE [LARGE SCALE GENOMIC DNA]</scope>
    <source>
        <strain evidence="6 7">CBS 121828</strain>
    </source>
</reference>
<keyword evidence="4 5" id="KW-0349">Heme</keyword>
<dbReference type="GO" id="GO:0005737">
    <property type="term" value="C:cytoplasm"/>
    <property type="evidence" value="ECO:0007669"/>
    <property type="project" value="TreeGrafter"/>
</dbReference>
<protein>
    <recommendedName>
        <fullName evidence="5">Indoleamine 2,3-dioxygenase</fullName>
        <ecNumber evidence="5">1.13.11.52</ecNumber>
    </recommendedName>
</protein>
<feature type="binding site" description="proximal binding residue" evidence="4">
    <location>
        <position position="315"/>
    </location>
    <ligand>
        <name>heme b</name>
        <dbReference type="ChEBI" id="CHEBI:60344"/>
    </ligand>
    <ligandPart>
        <name>Fe</name>
        <dbReference type="ChEBI" id="CHEBI:18248"/>
    </ligandPart>
</feature>
<proteinExistence type="inferred from homology"/>
<accession>A0A0D1Z306</accession>
<dbReference type="InterPro" id="IPR037217">
    <property type="entry name" value="Trp/Indoleamine_2_3_dOase-like"/>
</dbReference>
<evidence type="ECO:0000256" key="4">
    <source>
        <dbReference type="PIRSR" id="PIRSR600898-1"/>
    </source>
</evidence>
<dbReference type="GO" id="GO:0019441">
    <property type="term" value="P:L-tryptophan catabolic process to kynurenine"/>
    <property type="evidence" value="ECO:0007669"/>
    <property type="project" value="UniProtKB-UniRule"/>
</dbReference>
<dbReference type="GO" id="GO:0046872">
    <property type="term" value="F:metal ion binding"/>
    <property type="evidence" value="ECO:0007669"/>
    <property type="project" value="UniProtKB-UniRule"/>
</dbReference>
<evidence type="ECO:0000256" key="2">
    <source>
        <dbReference type="ARBA" id="ARBA00022723"/>
    </source>
</evidence>
<comment type="similarity">
    <text evidence="1 5">Belongs to the indoleamine 2,3-dioxygenase family.</text>
</comment>
<keyword evidence="5" id="KW-0223">Dioxygenase</keyword>
<dbReference type="SUPFAM" id="SSF140959">
    <property type="entry name" value="Indolic compounds 2,3-dioxygenase-like"/>
    <property type="match status" value="1"/>
</dbReference>
<comment type="function">
    <text evidence="5">Produces N-formyl-kynurenine through the oxidation of tryptophan.</text>
</comment>
<dbReference type="OrthoDB" id="540174at2759"/>
<dbReference type="GO" id="GO:0033754">
    <property type="term" value="F:indoleamine 2,3-dioxygenase activity"/>
    <property type="evidence" value="ECO:0007669"/>
    <property type="project" value="UniProtKB-EC"/>
</dbReference>
<organism evidence="6 7">
    <name type="scientific">Exophiala sideris</name>
    <dbReference type="NCBI Taxonomy" id="1016849"/>
    <lineage>
        <taxon>Eukaryota</taxon>
        <taxon>Fungi</taxon>
        <taxon>Dikarya</taxon>
        <taxon>Ascomycota</taxon>
        <taxon>Pezizomycotina</taxon>
        <taxon>Eurotiomycetes</taxon>
        <taxon>Chaetothyriomycetidae</taxon>
        <taxon>Chaetothyriales</taxon>
        <taxon>Herpotrichiellaceae</taxon>
        <taxon>Exophiala</taxon>
    </lineage>
</organism>
<dbReference type="HOGENOM" id="CLU_010089_0_1_1"/>
<dbReference type="EC" id="1.13.11.52" evidence="5"/>
<sequence>MRATPDQVFDRYGISPHQGILPQVPPAEWQRAFSLLGFLTQAYVWSSNPPAEYLPPPIARPFLAVADRLGLPPIATYSGLVLWNFSFKLSGSDSTNPEHLQALTTLTGTKDEEWFYMISVAAEARGGPLVAATLHCMEAMHEHDNPGVISTVRSLGDGIRDLTRLLSRIHEHCNPRVFYEKIRPMLSGTKVPSFGVLSRGVFYDTGDGHGLWRKCSGGSNAQSTLIQLLDIFLGVPHLGRDENPTDTASVASPSATGGFLEEMQSYIPQEHREFLVHIAQSNDLRRYVTKCATNVGVHQAYNNAVKALPSKGSLHLPYGDLRGANLVLTTRTWSPPDGDAAHPELHGTGGTEFMSFLKTTRDDTRHAVIASLEQASELDRLS</sequence>
<dbReference type="Proteomes" id="UP000053599">
    <property type="component" value="Unassembled WGS sequence"/>
</dbReference>
<evidence type="ECO:0000313" key="7">
    <source>
        <dbReference type="Proteomes" id="UP000053599"/>
    </source>
</evidence>
<dbReference type="Pfam" id="PF01231">
    <property type="entry name" value="IDO"/>
    <property type="match status" value="1"/>
</dbReference>
<dbReference type="PANTHER" id="PTHR28657">
    <property type="entry name" value="INDOLEAMINE 2,3-DIOXYGENASE"/>
    <property type="match status" value="1"/>
</dbReference>
<dbReference type="EMBL" id="KN846952">
    <property type="protein sequence ID" value="KIV81278.1"/>
    <property type="molecule type" value="Genomic_DNA"/>
</dbReference>
<comment type="catalytic activity">
    <reaction evidence="5">
        <text>L-tryptophan + O2 = N-formyl-L-kynurenine</text>
        <dbReference type="Rhea" id="RHEA:24536"/>
        <dbReference type="ChEBI" id="CHEBI:15379"/>
        <dbReference type="ChEBI" id="CHEBI:57912"/>
        <dbReference type="ChEBI" id="CHEBI:58629"/>
    </reaction>
</comment>
<evidence type="ECO:0000256" key="5">
    <source>
        <dbReference type="RuleBase" id="RU369119"/>
    </source>
</evidence>
<evidence type="ECO:0000256" key="1">
    <source>
        <dbReference type="ARBA" id="ARBA00007119"/>
    </source>
</evidence>
<dbReference type="PANTHER" id="PTHR28657:SF10">
    <property type="entry name" value="INDOLEAMINE 2,3-DIOXYGENASE"/>
    <property type="match status" value="1"/>
</dbReference>
<evidence type="ECO:0000256" key="3">
    <source>
        <dbReference type="ARBA" id="ARBA00023004"/>
    </source>
</evidence>
<keyword evidence="5" id="KW-0560">Oxidoreductase</keyword>
<name>A0A0D1Z306_9EURO</name>
<keyword evidence="2 4" id="KW-0479">Metal-binding</keyword>
<gene>
    <name evidence="6" type="ORF">PV11_03475</name>
</gene>
<dbReference type="STRING" id="1016849.A0A0D1Z306"/>
<dbReference type="InterPro" id="IPR000898">
    <property type="entry name" value="Indolamine_dOase"/>
</dbReference>
<dbReference type="AlphaFoldDB" id="A0A0D1Z306"/>
<dbReference type="Gene3D" id="1.20.58.480">
    <property type="match status" value="1"/>
</dbReference>
<keyword evidence="3 4" id="KW-0408">Iron</keyword>
<evidence type="ECO:0000313" key="6">
    <source>
        <dbReference type="EMBL" id="KIV81278.1"/>
    </source>
</evidence>
<dbReference type="GO" id="GO:0034354">
    <property type="term" value="P:'de novo' NAD+ biosynthetic process from L-tryptophan"/>
    <property type="evidence" value="ECO:0007669"/>
    <property type="project" value="TreeGrafter"/>
</dbReference>